<gene>
    <name evidence="1" type="ORF">Pmani_008770</name>
</gene>
<keyword evidence="2" id="KW-1185">Reference proteome</keyword>
<dbReference type="AlphaFoldDB" id="A0AAE1Q4Z8"/>
<name>A0AAE1Q4Z8_9EUCA</name>
<sequence>MLSVTAPCVGRKLRRRSKVFIQGFPLDTKLYSTTGEEEPMTEEEKASEKLFFTIFRTLSSTATITILSTNRSVTVSVLLLCTESGAITNHDVSPVIDRYSTGSNPPQAITNHVTSQR</sequence>
<evidence type="ECO:0000313" key="2">
    <source>
        <dbReference type="Proteomes" id="UP001292094"/>
    </source>
</evidence>
<evidence type="ECO:0000313" key="1">
    <source>
        <dbReference type="EMBL" id="KAK4320355.1"/>
    </source>
</evidence>
<organism evidence="1 2">
    <name type="scientific">Petrolisthes manimaculis</name>
    <dbReference type="NCBI Taxonomy" id="1843537"/>
    <lineage>
        <taxon>Eukaryota</taxon>
        <taxon>Metazoa</taxon>
        <taxon>Ecdysozoa</taxon>
        <taxon>Arthropoda</taxon>
        <taxon>Crustacea</taxon>
        <taxon>Multicrustacea</taxon>
        <taxon>Malacostraca</taxon>
        <taxon>Eumalacostraca</taxon>
        <taxon>Eucarida</taxon>
        <taxon>Decapoda</taxon>
        <taxon>Pleocyemata</taxon>
        <taxon>Anomura</taxon>
        <taxon>Galatheoidea</taxon>
        <taxon>Porcellanidae</taxon>
        <taxon>Petrolisthes</taxon>
    </lineage>
</organism>
<proteinExistence type="predicted"/>
<comment type="caution">
    <text evidence="1">The sequence shown here is derived from an EMBL/GenBank/DDBJ whole genome shotgun (WGS) entry which is preliminary data.</text>
</comment>
<dbReference type="EMBL" id="JAWZYT010000675">
    <property type="protein sequence ID" value="KAK4320355.1"/>
    <property type="molecule type" value="Genomic_DNA"/>
</dbReference>
<reference evidence="1" key="1">
    <citation type="submission" date="2023-11" db="EMBL/GenBank/DDBJ databases">
        <title>Genome assemblies of two species of porcelain crab, Petrolisthes cinctipes and Petrolisthes manimaculis (Anomura: Porcellanidae).</title>
        <authorList>
            <person name="Angst P."/>
        </authorList>
    </citation>
    <scope>NUCLEOTIDE SEQUENCE</scope>
    <source>
        <strain evidence="1">PB745_02</strain>
        <tissue evidence="1">Gill</tissue>
    </source>
</reference>
<dbReference type="Proteomes" id="UP001292094">
    <property type="component" value="Unassembled WGS sequence"/>
</dbReference>
<protein>
    <submittedName>
        <fullName evidence="1">Uncharacterized protein</fullName>
    </submittedName>
</protein>
<accession>A0AAE1Q4Z8</accession>